<proteinExistence type="predicted"/>
<organism evidence="7 8">
    <name type="scientific">Solanum commersonii</name>
    <name type="common">Commerson's wild potato</name>
    <name type="synonym">Commerson's nightshade</name>
    <dbReference type="NCBI Taxonomy" id="4109"/>
    <lineage>
        <taxon>Eukaryota</taxon>
        <taxon>Viridiplantae</taxon>
        <taxon>Streptophyta</taxon>
        <taxon>Embryophyta</taxon>
        <taxon>Tracheophyta</taxon>
        <taxon>Spermatophyta</taxon>
        <taxon>Magnoliopsida</taxon>
        <taxon>eudicotyledons</taxon>
        <taxon>Gunneridae</taxon>
        <taxon>Pentapetalae</taxon>
        <taxon>asterids</taxon>
        <taxon>lamiids</taxon>
        <taxon>Solanales</taxon>
        <taxon>Solanaceae</taxon>
        <taxon>Solanoideae</taxon>
        <taxon>Solaneae</taxon>
        <taxon>Solanum</taxon>
    </lineage>
</organism>
<dbReference type="EMBL" id="JACXVP010000011">
    <property type="protein sequence ID" value="KAG5577805.1"/>
    <property type="molecule type" value="Genomic_DNA"/>
</dbReference>
<protein>
    <recommendedName>
        <fullName evidence="6">Pectinesterase catalytic domain-containing protein</fullName>
    </recommendedName>
</protein>
<name>A0A9J5WR73_SOLCO</name>
<evidence type="ECO:0000256" key="2">
    <source>
        <dbReference type="ARBA" id="ARBA00022801"/>
    </source>
</evidence>
<dbReference type="Pfam" id="PF01095">
    <property type="entry name" value="Pectinesterase"/>
    <property type="match status" value="1"/>
</dbReference>
<dbReference type="Proteomes" id="UP000824120">
    <property type="component" value="Chromosome 11"/>
</dbReference>
<keyword evidence="2" id="KW-0378">Hydrolase</keyword>
<keyword evidence="8" id="KW-1185">Reference proteome</keyword>
<dbReference type="GO" id="GO:0042545">
    <property type="term" value="P:cell wall modification"/>
    <property type="evidence" value="ECO:0007669"/>
    <property type="project" value="InterPro"/>
</dbReference>
<dbReference type="AlphaFoldDB" id="A0A9J5WR73"/>
<dbReference type="InterPro" id="IPR012334">
    <property type="entry name" value="Pectin_lyas_fold"/>
</dbReference>
<dbReference type="InterPro" id="IPR000070">
    <property type="entry name" value="Pectinesterase_cat"/>
</dbReference>
<dbReference type="OrthoDB" id="1304240at2759"/>
<comment type="catalytic activity">
    <reaction evidence="5">
        <text>[(1-&gt;4)-alpha-D-galacturonosyl methyl ester](n) + n H2O = [(1-&gt;4)-alpha-D-galacturonosyl](n) + n methanol + n H(+)</text>
        <dbReference type="Rhea" id="RHEA:22380"/>
        <dbReference type="Rhea" id="RHEA-COMP:14570"/>
        <dbReference type="Rhea" id="RHEA-COMP:14573"/>
        <dbReference type="ChEBI" id="CHEBI:15377"/>
        <dbReference type="ChEBI" id="CHEBI:15378"/>
        <dbReference type="ChEBI" id="CHEBI:17790"/>
        <dbReference type="ChEBI" id="CHEBI:140522"/>
        <dbReference type="ChEBI" id="CHEBI:140523"/>
        <dbReference type="EC" id="3.1.1.11"/>
    </reaction>
</comment>
<evidence type="ECO:0000259" key="6">
    <source>
        <dbReference type="Pfam" id="PF01095"/>
    </source>
</evidence>
<comment type="caution">
    <text evidence="7">The sequence shown here is derived from an EMBL/GenBank/DDBJ whole genome shotgun (WGS) entry which is preliminary data.</text>
</comment>
<sequence length="147" mass="17252">MDTVIITGNRSFVNDNKIYNTAIVDQDITFRNNVGPIKHQVVALKIEADSTSFYRCHFDGYQDTLYLKRQYQFYPDCEIYGTINFICYDAISGVRRIFHKRCHILEDGLSELNWQINPLLAADHIIWSTRIEDWVLSRRVCDIGIRN</sequence>
<keyword evidence="3" id="KW-0063">Aspartyl esterase</keyword>
<dbReference type="GO" id="GO:0030599">
    <property type="term" value="F:pectinesterase activity"/>
    <property type="evidence" value="ECO:0007669"/>
    <property type="project" value="UniProtKB-EC"/>
</dbReference>
<dbReference type="InterPro" id="IPR011050">
    <property type="entry name" value="Pectin_lyase_fold/virulence"/>
</dbReference>
<keyword evidence="4" id="KW-0961">Cell wall biogenesis/degradation</keyword>
<evidence type="ECO:0000313" key="7">
    <source>
        <dbReference type="EMBL" id="KAG5577805.1"/>
    </source>
</evidence>
<evidence type="ECO:0000256" key="4">
    <source>
        <dbReference type="ARBA" id="ARBA00023316"/>
    </source>
</evidence>
<feature type="domain" description="Pectinesterase catalytic" evidence="6">
    <location>
        <begin position="2"/>
        <end position="92"/>
    </location>
</feature>
<dbReference type="SUPFAM" id="SSF51126">
    <property type="entry name" value="Pectin lyase-like"/>
    <property type="match status" value="1"/>
</dbReference>
<evidence type="ECO:0000256" key="1">
    <source>
        <dbReference type="ARBA" id="ARBA00005184"/>
    </source>
</evidence>
<reference evidence="7 8" key="1">
    <citation type="submission" date="2020-09" db="EMBL/GenBank/DDBJ databases">
        <title>De no assembly of potato wild relative species, Solanum commersonii.</title>
        <authorList>
            <person name="Cho K."/>
        </authorList>
    </citation>
    <scope>NUCLEOTIDE SEQUENCE [LARGE SCALE GENOMIC DNA]</scope>
    <source>
        <strain evidence="7">LZ3.2</strain>
        <tissue evidence="7">Leaf</tissue>
    </source>
</reference>
<dbReference type="PANTHER" id="PTHR31707">
    <property type="entry name" value="PECTINESTERASE"/>
    <property type="match status" value="1"/>
</dbReference>
<gene>
    <name evidence="7" type="ORF">H5410_057939</name>
</gene>
<comment type="pathway">
    <text evidence="1">Glycan metabolism; pectin degradation; 2-dehydro-3-deoxy-D-gluconate from pectin: step 1/5.</text>
</comment>
<accession>A0A9J5WR73</accession>
<evidence type="ECO:0000256" key="5">
    <source>
        <dbReference type="ARBA" id="ARBA00047928"/>
    </source>
</evidence>
<dbReference type="Gene3D" id="2.160.20.10">
    <property type="entry name" value="Single-stranded right-handed beta-helix, Pectin lyase-like"/>
    <property type="match status" value="1"/>
</dbReference>
<evidence type="ECO:0000256" key="3">
    <source>
        <dbReference type="ARBA" id="ARBA00023085"/>
    </source>
</evidence>
<evidence type="ECO:0000313" key="8">
    <source>
        <dbReference type="Proteomes" id="UP000824120"/>
    </source>
</evidence>